<evidence type="ECO:0000313" key="2">
    <source>
        <dbReference type="EMBL" id="GHI27174.1"/>
    </source>
</evidence>
<feature type="compositionally biased region" description="Gly residues" evidence="1">
    <location>
        <begin position="30"/>
        <end position="44"/>
    </location>
</feature>
<comment type="caution">
    <text evidence="2">The sequence shown here is derived from an EMBL/GenBank/DDBJ whole genome shotgun (WGS) entry which is preliminary data.</text>
</comment>
<feature type="region of interest" description="Disordered" evidence="1">
    <location>
        <begin position="15"/>
        <end position="51"/>
    </location>
</feature>
<organism evidence="2 3">
    <name type="scientific">Streptomyces hydrogenans</name>
    <dbReference type="NCBI Taxonomy" id="1873719"/>
    <lineage>
        <taxon>Bacteria</taxon>
        <taxon>Bacillati</taxon>
        <taxon>Actinomycetota</taxon>
        <taxon>Actinomycetes</taxon>
        <taxon>Kitasatosporales</taxon>
        <taxon>Streptomycetaceae</taxon>
        <taxon>Streptomyces</taxon>
    </lineage>
</organism>
<dbReference type="Proteomes" id="UP001052739">
    <property type="component" value="Unassembled WGS sequence"/>
</dbReference>
<accession>A0ABQ3PQ87</accession>
<evidence type="ECO:0000313" key="3">
    <source>
        <dbReference type="Proteomes" id="UP001052739"/>
    </source>
</evidence>
<name>A0ABQ3PQ87_9ACTN</name>
<dbReference type="EMBL" id="BNDW01000117">
    <property type="protein sequence ID" value="GHI27174.1"/>
    <property type="molecule type" value="Genomic_DNA"/>
</dbReference>
<gene>
    <name evidence="2" type="ORF">Shyd_85450</name>
</gene>
<keyword evidence="3" id="KW-1185">Reference proteome</keyword>
<sequence>MPVCRLGFFTGLLQDRREGTGDRGREGDNGGEGDGGAGEGGAIGGAVETGELGGRGTVRFRGRLRC</sequence>
<reference evidence="2" key="1">
    <citation type="submission" date="2024-05" db="EMBL/GenBank/DDBJ databases">
        <title>Whole genome shotgun sequence of Streptomyces hydrogenans NBRC 13475.</title>
        <authorList>
            <person name="Komaki H."/>
            <person name="Tamura T."/>
        </authorList>
    </citation>
    <scope>NUCLEOTIDE SEQUENCE</scope>
    <source>
        <strain evidence="2">NBRC 13475</strain>
    </source>
</reference>
<proteinExistence type="predicted"/>
<feature type="compositionally biased region" description="Basic and acidic residues" evidence="1">
    <location>
        <begin position="15"/>
        <end position="28"/>
    </location>
</feature>
<evidence type="ECO:0000256" key="1">
    <source>
        <dbReference type="SAM" id="MobiDB-lite"/>
    </source>
</evidence>
<protein>
    <submittedName>
        <fullName evidence="2">Uncharacterized protein</fullName>
    </submittedName>
</protein>